<feature type="transmembrane region" description="Helical" evidence="1">
    <location>
        <begin position="185"/>
        <end position="205"/>
    </location>
</feature>
<feature type="transmembrane region" description="Helical" evidence="1">
    <location>
        <begin position="107"/>
        <end position="126"/>
    </location>
</feature>
<keyword evidence="1" id="KW-1133">Transmembrane helix</keyword>
<feature type="transmembrane region" description="Helical" evidence="1">
    <location>
        <begin position="37"/>
        <end position="59"/>
    </location>
</feature>
<feature type="transmembrane region" description="Helical" evidence="1">
    <location>
        <begin position="132"/>
        <end position="153"/>
    </location>
</feature>
<dbReference type="EMBL" id="CP123872">
    <property type="protein sequence ID" value="WND02902.1"/>
    <property type="molecule type" value="Genomic_DNA"/>
</dbReference>
<accession>A0AA52H9U5</accession>
<protein>
    <submittedName>
        <fullName evidence="2">Uncharacterized protein</fullName>
    </submittedName>
</protein>
<dbReference type="Proteomes" id="UP001268683">
    <property type="component" value="Chromosome"/>
</dbReference>
<feature type="transmembrane region" description="Helical" evidence="1">
    <location>
        <begin position="160"/>
        <end position="179"/>
    </location>
</feature>
<reference evidence="2" key="1">
    <citation type="submission" date="2023-04" db="EMBL/GenBank/DDBJ databases">
        <title>Complete genome sequence of Temperatibacter marinus.</title>
        <authorList>
            <person name="Rong J.-C."/>
            <person name="Yi M.-L."/>
            <person name="Zhao Q."/>
        </authorList>
    </citation>
    <scope>NUCLEOTIDE SEQUENCE</scope>
    <source>
        <strain evidence="2">NBRC 110045</strain>
    </source>
</reference>
<keyword evidence="3" id="KW-1185">Reference proteome</keyword>
<gene>
    <name evidence="2" type="ORF">QGN29_00810</name>
</gene>
<dbReference type="AlphaFoldDB" id="A0AA52H9U5"/>
<organism evidence="2 3">
    <name type="scientific">Temperatibacter marinus</name>
    <dbReference type="NCBI Taxonomy" id="1456591"/>
    <lineage>
        <taxon>Bacteria</taxon>
        <taxon>Pseudomonadati</taxon>
        <taxon>Pseudomonadota</taxon>
        <taxon>Alphaproteobacteria</taxon>
        <taxon>Kordiimonadales</taxon>
        <taxon>Temperatibacteraceae</taxon>
        <taxon>Temperatibacter</taxon>
    </lineage>
</organism>
<keyword evidence="1" id="KW-0812">Transmembrane</keyword>
<evidence type="ECO:0000313" key="3">
    <source>
        <dbReference type="Proteomes" id="UP001268683"/>
    </source>
</evidence>
<evidence type="ECO:0000256" key="1">
    <source>
        <dbReference type="SAM" id="Phobius"/>
    </source>
</evidence>
<keyword evidence="1" id="KW-0472">Membrane</keyword>
<feature type="transmembrane region" description="Helical" evidence="1">
    <location>
        <begin position="65"/>
        <end position="86"/>
    </location>
</feature>
<proteinExistence type="predicted"/>
<dbReference type="KEGG" id="tmk:QGN29_00810"/>
<sequence length="209" mass="22740">MSEDIADKTVKQAQADLDFIKGIVAEHNPSLKIAGILYGYAGLIYGIQCLLTWLAFLGLYEYSGLTALTISILPTIIYIAICIYYARIDTPSLNEVGTASRAVGSMFAGIGMANTVMAVIIGWMTYARQDVSLWMLFPIVICAFQGSAWFTAAMILRYTWMYLVTAGWFITALAMGIFIDNGTTYFLVLGAAMIGLMGLSGLKMARSGK</sequence>
<dbReference type="RefSeq" id="WP_310798742.1">
    <property type="nucleotide sequence ID" value="NZ_CP123872.1"/>
</dbReference>
<evidence type="ECO:0000313" key="2">
    <source>
        <dbReference type="EMBL" id="WND02902.1"/>
    </source>
</evidence>
<name>A0AA52H9U5_9PROT</name>